<dbReference type="AlphaFoldDB" id="A0A0C1E967"/>
<evidence type="ECO:0000313" key="1">
    <source>
        <dbReference type="EMBL" id="KIA77732.1"/>
    </source>
</evidence>
<proteinExistence type="predicted"/>
<name>A0A0C1E967_9BACT</name>
<organism evidence="1 2">
    <name type="scientific">Parachlamydia acanthamoebae</name>
    <dbReference type="NCBI Taxonomy" id="83552"/>
    <lineage>
        <taxon>Bacteria</taxon>
        <taxon>Pseudomonadati</taxon>
        <taxon>Chlamydiota</taxon>
        <taxon>Chlamydiia</taxon>
        <taxon>Parachlamydiales</taxon>
        <taxon>Parachlamydiaceae</taxon>
        <taxon>Parachlamydia</taxon>
    </lineage>
</organism>
<reference evidence="1 2" key="1">
    <citation type="journal article" date="2014" name="Mol. Biol. Evol.">
        <title>Massive expansion of Ubiquitination-related gene families within the Chlamydiae.</title>
        <authorList>
            <person name="Domman D."/>
            <person name="Collingro A."/>
            <person name="Lagkouvardos I."/>
            <person name="Gehre L."/>
            <person name="Weinmaier T."/>
            <person name="Rattei T."/>
            <person name="Subtil A."/>
            <person name="Horn M."/>
        </authorList>
    </citation>
    <scope>NUCLEOTIDE SEQUENCE [LARGE SCALE GENOMIC DNA]</scope>
    <source>
        <strain evidence="1 2">OEW1</strain>
    </source>
</reference>
<gene>
    <name evidence="1" type="ORF">DB43_FU00080</name>
</gene>
<dbReference type="PATRIC" id="fig|83552.4.peg.1076"/>
<accession>A0A0C1E967</accession>
<dbReference type="Proteomes" id="UP000031307">
    <property type="component" value="Unassembled WGS sequence"/>
</dbReference>
<dbReference type="EMBL" id="JSAM01000064">
    <property type="protein sequence ID" value="KIA77732.1"/>
    <property type="molecule type" value="Genomic_DNA"/>
</dbReference>
<evidence type="ECO:0000313" key="2">
    <source>
        <dbReference type="Proteomes" id="UP000031307"/>
    </source>
</evidence>
<sequence length="64" mass="7450">MNMVGNKNALIHYGIPMKIIIKKNFQKDVKVEKITNVFQNKKNEIAAKKEVTSKEETNYRRAGR</sequence>
<protein>
    <submittedName>
        <fullName evidence="1">Uncharacterized protein</fullName>
    </submittedName>
</protein>
<comment type="caution">
    <text evidence="1">The sequence shown here is derived from an EMBL/GenBank/DDBJ whole genome shotgun (WGS) entry which is preliminary data.</text>
</comment>